<dbReference type="AlphaFoldDB" id="A0A565CQ13"/>
<proteinExistence type="predicted"/>
<comment type="caution">
    <text evidence="1">The sequence shown here is derived from an EMBL/GenBank/DDBJ whole genome shotgun (WGS) entry which is preliminary data.</text>
</comment>
<gene>
    <name evidence="1" type="ORF">ANE_LOCUS26183</name>
</gene>
<dbReference type="EMBL" id="CABITT030000008">
    <property type="protein sequence ID" value="VVB15739.1"/>
    <property type="molecule type" value="Genomic_DNA"/>
</dbReference>
<protein>
    <submittedName>
        <fullName evidence="1">Uncharacterized protein</fullName>
    </submittedName>
</protein>
<accession>A0A565CQ13</accession>
<name>A0A565CQ13_9BRAS</name>
<dbReference type="Proteomes" id="UP000489600">
    <property type="component" value="Unassembled WGS sequence"/>
</dbReference>
<reference evidence="1" key="1">
    <citation type="submission" date="2019-07" db="EMBL/GenBank/DDBJ databases">
        <authorList>
            <person name="Dittberner H."/>
        </authorList>
    </citation>
    <scope>NUCLEOTIDE SEQUENCE [LARGE SCALE GENOMIC DNA]</scope>
</reference>
<keyword evidence="2" id="KW-1185">Reference proteome</keyword>
<sequence length="58" mass="6373">MTKELKKIDESVDILEDAIAAEAEVNKPSNDVGSSNWTTMQPYELWEQAKVIGAGTYG</sequence>
<evidence type="ECO:0000313" key="1">
    <source>
        <dbReference type="EMBL" id="VVB15739.1"/>
    </source>
</evidence>
<evidence type="ECO:0000313" key="2">
    <source>
        <dbReference type="Proteomes" id="UP000489600"/>
    </source>
</evidence>
<organism evidence="1 2">
    <name type="scientific">Arabis nemorensis</name>
    <dbReference type="NCBI Taxonomy" id="586526"/>
    <lineage>
        <taxon>Eukaryota</taxon>
        <taxon>Viridiplantae</taxon>
        <taxon>Streptophyta</taxon>
        <taxon>Embryophyta</taxon>
        <taxon>Tracheophyta</taxon>
        <taxon>Spermatophyta</taxon>
        <taxon>Magnoliopsida</taxon>
        <taxon>eudicotyledons</taxon>
        <taxon>Gunneridae</taxon>
        <taxon>Pentapetalae</taxon>
        <taxon>rosids</taxon>
        <taxon>malvids</taxon>
        <taxon>Brassicales</taxon>
        <taxon>Brassicaceae</taxon>
        <taxon>Arabideae</taxon>
        <taxon>Arabis</taxon>
    </lineage>
</organism>